<evidence type="ECO:0000313" key="3">
    <source>
        <dbReference type="Proteomes" id="UP000077069"/>
    </source>
</evidence>
<reference evidence="2 3" key="1">
    <citation type="submission" date="2016-05" db="EMBL/GenBank/DDBJ databases">
        <title>Comparative analysis of secretome profiles of manganese(II)-oxidizing ascomycete fungi.</title>
        <authorList>
            <consortium name="DOE Joint Genome Institute"/>
            <person name="Zeiner C.A."/>
            <person name="Purvine S.O."/>
            <person name="Zink E.M."/>
            <person name="Wu S."/>
            <person name="Pasa-Tolic L."/>
            <person name="Chaput D.L."/>
            <person name="Haridas S."/>
            <person name="Grigoriev I.V."/>
            <person name="Santelli C.M."/>
            <person name="Hansel C.M."/>
        </authorList>
    </citation>
    <scope>NUCLEOTIDE SEQUENCE [LARGE SCALE GENOMIC DNA]</scope>
    <source>
        <strain evidence="2 3">AP3s5-JAC2a</strain>
    </source>
</reference>
<proteinExistence type="predicted"/>
<evidence type="ECO:0000256" key="1">
    <source>
        <dbReference type="SAM" id="MobiDB-lite"/>
    </source>
</evidence>
<dbReference type="Proteomes" id="UP000077069">
    <property type="component" value="Unassembled WGS sequence"/>
</dbReference>
<gene>
    <name evidence="2" type="ORF">CC84DRAFT_301429</name>
</gene>
<dbReference type="EMBL" id="KV441559">
    <property type="protein sequence ID" value="OAG00394.1"/>
    <property type="molecule type" value="Genomic_DNA"/>
</dbReference>
<accession>A0A177BXZ7</accession>
<organism evidence="2 3">
    <name type="scientific">Paraphaeosphaeria sporulosa</name>
    <dbReference type="NCBI Taxonomy" id="1460663"/>
    <lineage>
        <taxon>Eukaryota</taxon>
        <taxon>Fungi</taxon>
        <taxon>Dikarya</taxon>
        <taxon>Ascomycota</taxon>
        <taxon>Pezizomycotina</taxon>
        <taxon>Dothideomycetes</taxon>
        <taxon>Pleosporomycetidae</taxon>
        <taxon>Pleosporales</taxon>
        <taxon>Massarineae</taxon>
        <taxon>Didymosphaeriaceae</taxon>
        <taxon>Paraphaeosphaeria</taxon>
    </lineage>
</organism>
<dbReference type="InParanoid" id="A0A177BXZ7"/>
<name>A0A177BXZ7_9PLEO</name>
<protein>
    <submittedName>
        <fullName evidence="2">Uncharacterized protein</fullName>
    </submittedName>
</protein>
<keyword evidence="3" id="KW-1185">Reference proteome</keyword>
<dbReference type="RefSeq" id="XP_018030759.1">
    <property type="nucleotide sequence ID" value="XM_018185796.1"/>
</dbReference>
<sequence>MQVAIRRLCAAPHAAQSIMTEEGASSSHNERQTGTPRPLDVQRVGINAEAWQCLQIAEIEDPLLVEGGSARTSSTASCCPSHGVSGSRGWVRIRVANEVSVFRGDGCRSGKGSQTLTLPGPCSLNRFPEKDRLWRGARASGWCRRGRVKLA</sequence>
<evidence type="ECO:0000313" key="2">
    <source>
        <dbReference type="EMBL" id="OAG00394.1"/>
    </source>
</evidence>
<dbReference type="GeneID" id="28769282"/>
<feature type="region of interest" description="Disordered" evidence="1">
    <location>
        <begin position="17"/>
        <end position="40"/>
    </location>
</feature>
<feature type="compositionally biased region" description="Polar residues" evidence="1">
    <location>
        <begin position="17"/>
        <end position="35"/>
    </location>
</feature>
<dbReference type="AlphaFoldDB" id="A0A177BXZ7"/>